<feature type="domain" description="Aromatic amino acid beta-eliminating lyase/threonine aldolase" evidence="5">
    <location>
        <begin position="15"/>
        <end position="298"/>
    </location>
</feature>
<dbReference type="Gene3D" id="3.90.1150.10">
    <property type="entry name" value="Aspartate Aminotransferase, domain 1"/>
    <property type="match status" value="1"/>
</dbReference>
<evidence type="ECO:0000313" key="6">
    <source>
        <dbReference type="EMBL" id="MFD2184861.1"/>
    </source>
</evidence>
<evidence type="ECO:0000259" key="5">
    <source>
        <dbReference type="Pfam" id="PF01212"/>
    </source>
</evidence>
<evidence type="ECO:0000313" key="7">
    <source>
        <dbReference type="Proteomes" id="UP001597314"/>
    </source>
</evidence>
<comment type="similarity">
    <text evidence="2">Belongs to the threonine aldolase family.</text>
</comment>
<dbReference type="SUPFAM" id="SSF53383">
    <property type="entry name" value="PLP-dependent transferases"/>
    <property type="match status" value="1"/>
</dbReference>
<evidence type="ECO:0000256" key="1">
    <source>
        <dbReference type="ARBA" id="ARBA00001933"/>
    </source>
</evidence>
<dbReference type="InterPro" id="IPR015422">
    <property type="entry name" value="PyrdxlP-dep_Trfase_small"/>
</dbReference>
<dbReference type="Gene3D" id="3.40.640.10">
    <property type="entry name" value="Type I PLP-dependent aspartate aminotransferase-like (Major domain)"/>
    <property type="match status" value="1"/>
</dbReference>
<dbReference type="InterPro" id="IPR015424">
    <property type="entry name" value="PyrdxlP-dep_Trfase"/>
</dbReference>
<dbReference type="NCBIfam" id="NF041359">
    <property type="entry name" value="GntG_guanitoxin"/>
    <property type="match status" value="1"/>
</dbReference>
<dbReference type="Pfam" id="PF01212">
    <property type="entry name" value="Beta_elim_lyase"/>
    <property type="match status" value="1"/>
</dbReference>
<evidence type="ECO:0000256" key="4">
    <source>
        <dbReference type="ARBA" id="ARBA00022898"/>
    </source>
</evidence>
<organism evidence="6 7">
    <name type="scientific">Rhodoplanes azumiensis</name>
    <dbReference type="NCBI Taxonomy" id="1897628"/>
    <lineage>
        <taxon>Bacteria</taxon>
        <taxon>Pseudomonadati</taxon>
        <taxon>Pseudomonadota</taxon>
        <taxon>Alphaproteobacteria</taxon>
        <taxon>Hyphomicrobiales</taxon>
        <taxon>Nitrobacteraceae</taxon>
        <taxon>Rhodoplanes</taxon>
    </lineage>
</organism>
<sequence>MSGATDDHSSAGAIDLRSDTVTRPTAAMLEAMRTAPLGDDSRDGDPTVVRLERLAAAMVGKEAALFVPSGTMGNLLAVLAHVRPGHDVLVDPLAHLATSEIAGLVGVAGVVPRSVASRAGCYDLAALAAALATAPAGRVGAGLVWLETSHNGAGGRVVPVDHVGEVGAMARRRGVPVHLDGARLFNAAVALGVPAATIAAPVDSVMVCVSKGLSAPVGSLLAGSVAFVARARALRRMLGGAMRQAGVIAAAGLVALETMIDRLAQDHAVARRLAAGLAGLEKTLVDPATVETNMLRLDVSRTRHDAEAWAAALARHGILVQASGAAQLRLVTHRHIDPAAADRVIAAFAAAA</sequence>
<dbReference type="InterPro" id="IPR015421">
    <property type="entry name" value="PyrdxlP-dep_Trfase_major"/>
</dbReference>
<reference evidence="7" key="1">
    <citation type="journal article" date="2019" name="Int. J. Syst. Evol. Microbiol.">
        <title>The Global Catalogue of Microorganisms (GCM) 10K type strain sequencing project: providing services to taxonomists for standard genome sequencing and annotation.</title>
        <authorList>
            <consortium name="The Broad Institute Genomics Platform"/>
            <consortium name="The Broad Institute Genome Sequencing Center for Infectious Disease"/>
            <person name="Wu L."/>
            <person name="Ma J."/>
        </authorList>
    </citation>
    <scope>NUCLEOTIDE SEQUENCE [LARGE SCALE GENOMIC DNA]</scope>
    <source>
        <strain evidence="7">CGMCC 1.6774</strain>
    </source>
</reference>
<comment type="caution">
    <text evidence="6">The sequence shown here is derived from an EMBL/GenBank/DDBJ whole genome shotgun (WGS) entry which is preliminary data.</text>
</comment>
<dbReference type="PANTHER" id="PTHR48097">
    <property type="entry name" value="L-THREONINE ALDOLASE-RELATED"/>
    <property type="match status" value="1"/>
</dbReference>
<dbReference type="EMBL" id="JBHUIW010000037">
    <property type="protein sequence ID" value="MFD2184861.1"/>
    <property type="molecule type" value="Genomic_DNA"/>
</dbReference>
<dbReference type="RefSeq" id="WP_378479995.1">
    <property type="nucleotide sequence ID" value="NZ_JBHUIW010000037.1"/>
</dbReference>
<dbReference type="Proteomes" id="UP001597314">
    <property type="component" value="Unassembled WGS sequence"/>
</dbReference>
<gene>
    <name evidence="6" type="ORF">ACFSOX_22125</name>
</gene>
<comment type="subunit">
    <text evidence="3">Homotetramer.</text>
</comment>
<keyword evidence="4" id="KW-0663">Pyridoxal phosphate</keyword>
<dbReference type="PANTHER" id="PTHR48097:SF9">
    <property type="entry name" value="L-THREONINE ALDOLASE"/>
    <property type="match status" value="1"/>
</dbReference>
<comment type="cofactor">
    <cofactor evidence="1">
        <name>pyridoxal 5'-phosphate</name>
        <dbReference type="ChEBI" id="CHEBI:597326"/>
    </cofactor>
</comment>
<accession>A0ABW5AQ82</accession>
<evidence type="ECO:0000256" key="3">
    <source>
        <dbReference type="ARBA" id="ARBA00011881"/>
    </source>
</evidence>
<dbReference type="InterPro" id="IPR023603">
    <property type="entry name" value="Low_specificity_L-TA-like"/>
</dbReference>
<name>A0ABW5AQ82_9BRAD</name>
<dbReference type="PIRSF" id="PIRSF017617">
    <property type="entry name" value="Thr_aldolase"/>
    <property type="match status" value="1"/>
</dbReference>
<dbReference type="InterPro" id="IPR001597">
    <property type="entry name" value="ArAA_b-elim_lyase/Thr_aldolase"/>
</dbReference>
<protein>
    <submittedName>
        <fullName evidence="6">GntG family PLP-dependent aldolase</fullName>
    </submittedName>
</protein>
<keyword evidence="7" id="KW-1185">Reference proteome</keyword>
<proteinExistence type="inferred from homology"/>
<evidence type="ECO:0000256" key="2">
    <source>
        <dbReference type="ARBA" id="ARBA00006966"/>
    </source>
</evidence>